<evidence type="ECO:0000259" key="2">
    <source>
        <dbReference type="Pfam" id="PF00460"/>
    </source>
</evidence>
<gene>
    <name evidence="3" type="ORF">DFR48_101620</name>
</gene>
<evidence type="ECO:0000256" key="1">
    <source>
        <dbReference type="ARBA" id="ARBA00004117"/>
    </source>
</evidence>
<comment type="caution">
    <text evidence="3">The sequence shown here is derived from an EMBL/GenBank/DDBJ whole genome shotgun (WGS) entry which is preliminary data.</text>
</comment>
<reference evidence="3 4" key="1">
    <citation type="submission" date="2018-07" db="EMBL/GenBank/DDBJ databases">
        <title>Genomic Encyclopedia of Type Strains, Phase IV (KMG-IV): sequencing the most valuable type-strain genomes for metagenomic binning, comparative biology and taxonomic classification.</title>
        <authorList>
            <person name="Goeker M."/>
        </authorList>
    </citation>
    <scope>NUCLEOTIDE SEQUENCE [LARGE SCALE GENOMIC DNA]</scope>
    <source>
        <strain evidence="3 4">DSM 25528</strain>
    </source>
</reference>
<dbReference type="InterPro" id="IPR002371">
    <property type="entry name" value="FlgK"/>
</dbReference>
<sequence length="108" mass="11219">MGISAILNIAVSGMQANTRSLTTSAQNVANAMTPGYQRQVTSFAADASGGVTTSVRTSGATHLPDTSDVDLGQEMLDAIQAEIGFKANAAVWETGADMWDVLASIKRD</sequence>
<evidence type="ECO:0000313" key="3">
    <source>
        <dbReference type="EMBL" id="RCW28605.1"/>
    </source>
</evidence>
<dbReference type="PANTHER" id="PTHR30033">
    <property type="entry name" value="FLAGELLAR HOOK-ASSOCIATED PROTEIN 1"/>
    <property type="match status" value="1"/>
</dbReference>
<dbReference type="AlphaFoldDB" id="A0A6I7HUU9"/>
<proteinExistence type="predicted"/>
<accession>A0A6I7HUU9</accession>
<name>A0A6I7HUU9_9HYPH</name>
<dbReference type="EMBL" id="QPIX01000001">
    <property type="protein sequence ID" value="RCW28605.1"/>
    <property type="molecule type" value="Genomic_DNA"/>
</dbReference>
<dbReference type="Proteomes" id="UP000252582">
    <property type="component" value="Unassembled WGS sequence"/>
</dbReference>
<protein>
    <submittedName>
        <fullName evidence="3">Flagellar basal-body rod protein FlgC</fullName>
    </submittedName>
</protein>
<keyword evidence="3" id="KW-0966">Cell projection</keyword>
<evidence type="ECO:0000313" key="4">
    <source>
        <dbReference type="Proteomes" id="UP000252582"/>
    </source>
</evidence>
<keyword evidence="3" id="KW-0282">Flagellum</keyword>
<dbReference type="Pfam" id="PF00460">
    <property type="entry name" value="Flg_bb_rod"/>
    <property type="match status" value="1"/>
</dbReference>
<comment type="subcellular location">
    <subcellularLocation>
        <location evidence="1">Bacterial flagellum basal body</location>
    </subcellularLocation>
</comment>
<keyword evidence="3" id="KW-0969">Cilium</keyword>
<keyword evidence="4" id="KW-1185">Reference proteome</keyword>
<dbReference type="InterPro" id="IPR001444">
    <property type="entry name" value="Flag_bb_rod_N"/>
</dbReference>
<feature type="domain" description="Flagellar basal body rod protein N-terminal" evidence="2">
    <location>
        <begin position="7"/>
        <end position="37"/>
    </location>
</feature>
<dbReference type="GO" id="GO:0044780">
    <property type="term" value="P:bacterial-type flagellum assembly"/>
    <property type="evidence" value="ECO:0007669"/>
    <property type="project" value="InterPro"/>
</dbReference>
<dbReference type="GO" id="GO:0009425">
    <property type="term" value="C:bacterial-type flagellum basal body"/>
    <property type="evidence" value="ECO:0007669"/>
    <property type="project" value="UniProtKB-SubCell"/>
</dbReference>
<dbReference type="GO" id="GO:0009424">
    <property type="term" value="C:bacterial-type flagellum hook"/>
    <property type="evidence" value="ECO:0007669"/>
    <property type="project" value="InterPro"/>
</dbReference>
<dbReference type="GO" id="GO:0005198">
    <property type="term" value="F:structural molecule activity"/>
    <property type="evidence" value="ECO:0007669"/>
    <property type="project" value="InterPro"/>
</dbReference>
<dbReference type="RefSeq" id="WP_114361647.1">
    <property type="nucleotide sequence ID" value="NZ_QPIX01000001.1"/>
</dbReference>
<organism evidence="3 4">
    <name type="scientific">Ciceribacter lividus</name>
    <dbReference type="NCBI Taxonomy" id="1197950"/>
    <lineage>
        <taxon>Bacteria</taxon>
        <taxon>Pseudomonadati</taxon>
        <taxon>Pseudomonadota</taxon>
        <taxon>Alphaproteobacteria</taxon>
        <taxon>Hyphomicrobiales</taxon>
        <taxon>Rhizobiaceae</taxon>
        <taxon>Ciceribacter</taxon>
    </lineage>
</organism>
<dbReference type="PANTHER" id="PTHR30033:SF1">
    <property type="entry name" value="FLAGELLAR HOOK-ASSOCIATED PROTEIN 1"/>
    <property type="match status" value="1"/>
</dbReference>